<dbReference type="PANTHER" id="PTHR15503">
    <property type="entry name" value="LDOC1 RELATED"/>
    <property type="match status" value="1"/>
</dbReference>
<comment type="caution">
    <text evidence="3">The sequence shown here is derived from an EMBL/GenBank/DDBJ whole genome shotgun (WGS) entry which is preliminary data.</text>
</comment>
<feature type="domain" description="Retrotransposon gag" evidence="2">
    <location>
        <begin position="83"/>
        <end position="173"/>
    </location>
</feature>
<dbReference type="Pfam" id="PF03732">
    <property type="entry name" value="Retrotrans_gag"/>
    <property type="match status" value="1"/>
</dbReference>
<proteinExistence type="predicted"/>
<name>A0A8T8SGP8_9BASI</name>
<dbReference type="PANTHER" id="PTHR15503:SF22">
    <property type="entry name" value="TRANSPOSON TY3-I GAG POLYPROTEIN"/>
    <property type="match status" value="1"/>
</dbReference>
<reference evidence="3" key="1">
    <citation type="submission" date="2016-04" db="EMBL/GenBank/DDBJ databases">
        <authorList>
            <person name="Nguyen H.D."/>
            <person name="Samba Siva P."/>
            <person name="Cullis J."/>
            <person name="Levesque C.A."/>
            <person name="Hambleton S."/>
        </authorList>
    </citation>
    <scope>NUCLEOTIDE SEQUENCE</scope>
    <source>
        <strain evidence="3">DAOMC 236416</strain>
    </source>
</reference>
<gene>
    <name evidence="3" type="ORF">A4X13_0g8071</name>
</gene>
<protein>
    <recommendedName>
        <fullName evidence="2">Retrotransposon gag domain-containing protein</fullName>
    </recommendedName>
</protein>
<keyword evidence="4" id="KW-1185">Reference proteome</keyword>
<evidence type="ECO:0000313" key="4">
    <source>
        <dbReference type="Proteomes" id="UP000077521"/>
    </source>
</evidence>
<dbReference type="EMBL" id="LWDF02001234">
    <property type="protein sequence ID" value="KAE8239778.1"/>
    <property type="molecule type" value="Genomic_DNA"/>
</dbReference>
<evidence type="ECO:0000256" key="1">
    <source>
        <dbReference type="SAM" id="MobiDB-lite"/>
    </source>
</evidence>
<dbReference type="InterPro" id="IPR032567">
    <property type="entry name" value="RTL1-rel"/>
</dbReference>
<sequence>MSSTPTPGPTTAQLQSEIQSLRAQLALAASANLDPAFRVKVSDPPEFNGRNRREAGSFVAHLKLKFAANAPSFASDASKIVYAASWLRGEAFEWFEPFLKSGSHLDMEWEDFERQFLRSQGETDLKKTLTHDLQTLVQTGSAASYSTRFFHLATQLGWNDEALRARYYDGLKENVKDALAYADRDSRAPRHHVPRRTRHSPRQPPLRAARPFSPRSPHHHHPRQPHWHQHLQLPPT</sequence>
<dbReference type="AlphaFoldDB" id="A0A8T8SGP8"/>
<dbReference type="InterPro" id="IPR005162">
    <property type="entry name" value="Retrotrans_gag_dom"/>
</dbReference>
<evidence type="ECO:0000313" key="3">
    <source>
        <dbReference type="EMBL" id="KAE8239778.1"/>
    </source>
</evidence>
<feature type="compositionally biased region" description="Basic residues" evidence="1">
    <location>
        <begin position="216"/>
        <end position="229"/>
    </location>
</feature>
<reference evidence="3" key="2">
    <citation type="journal article" date="2019" name="IMA Fungus">
        <title>Genome sequencing and comparison of five Tilletia species to identify candidate genes for the detection of regulated species infecting wheat.</title>
        <authorList>
            <person name="Nguyen H.D.T."/>
            <person name="Sultana T."/>
            <person name="Kesanakurti P."/>
            <person name="Hambleton S."/>
        </authorList>
    </citation>
    <scope>NUCLEOTIDE SEQUENCE</scope>
    <source>
        <strain evidence="3">DAOMC 236416</strain>
    </source>
</reference>
<organism evidence="3 4">
    <name type="scientific">Tilletia indica</name>
    <dbReference type="NCBI Taxonomy" id="43049"/>
    <lineage>
        <taxon>Eukaryota</taxon>
        <taxon>Fungi</taxon>
        <taxon>Dikarya</taxon>
        <taxon>Basidiomycota</taxon>
        <taxon>Ustilaginomycotina</taxon>
        <taxon>Exobasidiomycetes</taxon>
        <taxon>Tilletiales</taxon>
        <taxon>Tilletiaceae</taxon>
        <taxon>Tilletia</taxon>
    </lineage>
</organism>
<evidence type="ECO:0000259" key="2">
    <source>
        <dbReference type="Pfam" id="PF03732"/>
    </source>
</evidence>
<dbReference type="Proteomes" id="UP000077521">
    <property type="component" value="Unassembled WGS sequence"/>
</dbReference>
<feature type="compositionally biased region" description="Basic residues" evidence="1">
    <location>
        <begin position="189"/>
        <end position="201"/>
    </location>
</feature>
<accession>A0A8T8SGP8</accession>
<feature type="region of interest" description="Disordered" evidence="1">
    <location>
        <begin position="180"/>
        <end position="236"/>
    </location>
</feature>